<dbReference type="EMBL" id="JAJJMA010138652">
    <property type="protein sequence ID" value="MCL7033803.1"/>
    <property type="molecule type" value="Genomic_DNA"/>
</dbReference>
<dbReference type="InterPro" id="IPR044098">
    <property type="entry name" value="STAMBP/STALP-like_MPN"/>
</dbReference>
<feature type="non-terminal residue" evidence="10">
    <location>
        <position position="1"/>
    </location>
</feature>
<dbReference type="FunFam" id="3.40.140.10:FF:000046">
    <property type="entry name" value="AMSH-like ubiquitin thioesterase 2"/>
    <property type="match status" value="1"/>
</dbReference>
<dbReference type="PROSITE" id="PS50249">
    <property type="entry name" value="MPN"/>
    <property type="match status" value="1"/>
</dbReference>
<evidence type="ECO:0000256" key="5">
    <source>
        <dbReference type="ARBA" id="ARBA00022786"/>
    </source>
</evidence>
<keyword evidence="7" id="KW-0862">Zinc</keyword>
<keyword evidence="11" id="KW-1185">Reference proteome</keyword>
<dbReference type="GO" id="GO:0005768">
    <property type="term" value="C:endosome"/>
    <property type="evidence" value="ECO:0007669"/>
    <property type="project" value="TreeGrafter"/>
</dbReference>
<dbReference type="Gene3D" id="3.40.140.10">
    <property type="entry name" value="Cytidine Deaminase, domain 2"/>
    <property type="match status" value="1"/>
</dbReference>
<protein>
    <recommendedName>
        <fullName evidence="9">MPN domain-containing protein</fullName>
    </recommendedName>
</protein>
<dbReference type="Pfam" id="PF01398">
    <property type="entry name" value="JAB"/>
    <property type="match status" value="1"/>
</dbReference>
<organism evidence="10 11">
    <name type="scientific">Papaver nudicaule</name>
    <name type="common">Iceland poppy</name>
    <dbReference type="NCBI Taxonomy" id="74823"/>
    <lineage>
        <taxon>Eukaryota</taxon>
        <taxon>Viridiplantae</taxon>
        <taxon>Streptophyta</taxon>
        <taxon>Embryophyta</taxon>
        <taxon>Tracheophyta</taxon>
        <taxon>Spermatophyta</taxon>
        <taxon>Magnoliopsida</taxon>
        <taxon>Ranunculales</taxon>
        <taxon>Papaveraceae</taxon>
        <taxon>Papaveroideae</taxon>
        <taxon>Papaver</taxon>
    </lineage>
</organism>
<keyword evidence="4" id="KW-0479">Metal-binding</keyword>
<keyword evidence="6" id="KW-0378">Hydrolase</keyword>
<keyword evidence="3" id="KW-0645">Protease</keyword>
<evidence type="ECO:0000256" key="1">
    <source>
        <dbReference type="ARBA" id="ARBA00001947"/>
    </source>
</evidence>
<dbReference type="CDD" id="cd08066">
    <property type="entry name" value="MPN_AMSH_like"/>
    <property type="match status" value="1"/>
</dbReference>
<dbReference type="PANTHER" id="PTHR12947:SF13">
    <property type="entry name" value="FI19924P1"/>
    <property type="match status" value="1"/>
</dbReference>
<comment type="caution">
    <text evidence="10">The sequence shown here is derived from an EMBL/GenBank/DDBJ whole genome shotgun (WGS) entry which is preliminary data.</text>
</comment>
<dbReference type="InterPro" id="IPR000555">
    <property type="entry name" value="JAMM/MPN+_dom"/>
</dbReference>
<gene>
    <name evidence="10" type="ORF">MKW94_025026</name>
</gene>
<comment type="cofactor">
    <cofactor evidence="1">
        <name>Zn(2+)</name>
        <dbReference type="ChEBI" id="CHEBI:29105"/>
    </cofactor>
</comment>
<evidence type="ECO:0000256" key="4">
    <source>
        <dbReference type="ARBA" id="ARBA00022723"/>
    </source>
</evidence>
<name>A0AA41SFZ0_PAPNU</name>
<comment type="similarity">
    <text evidence="2">Belongs to the peptidase M67C family.</text>
</comment>
<reference evidence="10" key="1">
    <citation type="submission" date="2022-03" db="EMBL/GenBank/DDBJ databases">
        <title>A functionally conserved STORR gene fusion in Papaver species that diverged 16.8 million years ago.</title>
        <authorList>
            <person name="Catania T."/>
        </authorList>
    </citation>
    <scope>NUCLEOTIDE SEQUENCE</scope>
    <source>
        <strain evidence="10">S-191538</strain>
    </source>
</reference>
<feature type="domain" description="MPN" evidence="9">
    <location>
        <begin position="103"/>
        <end position="231"/>
    </location>
</feature>
<sequence length="277" mass="30729">IREEFIKELELLKPLLGCQSASKGNIRSISANTGDSCSSFSSPSTTFSNAETVCILNIHVAATQSFPSRVLSFIHDMPCGSGVSHINVADSTSEYSRHSYQDIHISARLMDEFMELACENTKQDVETCGILGAFLKDSIFYVTTLIIPKQEATSSSCLARNEEEIFAIQDEHSLFSLGWIHTHPSQTCFMSSIDLHTQFSYQVMLPEAVAVVMAPTDPARNYGIFRLSNPGGINVIRECDERGFHSHGEPSDGSPIYEECSNVYINPNLRLEIFDLR</sequence>
<dbReference type="AlphaFoldDB" id="A0AA41SFZ0"/>
<evidence type="ECO:0000313" key="10">
    <source>
        <dbReference type="EMBL" id="MCL7033803.1"/>
    </source>
</evidence>
<dbReference type="InterPro" id="IPR037518">
    <property type="entry name" value="MPN"/>
</dbReference>
<dbReference type="GO" id="GO:0061578">
    <property type="term" value="F:K63-linked deubiquitinase activity"/>
    <property type="evidence" value="ECO:0007669"/>
    <property type="project" value="InterPro"/>
</dbReference>
<keyword evidence="5" id="KW-0833">Ubl conjugation pathway</keyword>
<evidence type="ECO:0000256" key="3">
    <source>
        <dbReference type="ARBA" id="ARBA00022670"/>
    </source>
</evidence>
<dbReference type="GO" id="GO:0016020">
    <property type="term" value="C:membrane"/>
    <property type="evidence" value="ECO:0007669"/>
    <property type="project" value="TreeGrafter"/>
</dbReference>
<accession>A0AA41SFZ0</accession>
<evidence type="ECO:0000256" key="6">
    <source>
        <dbReference type="ARBA" id="ARBA00022801"/>
    </source>
</evidence>
<evidence type="ECO:0000313" key="11">
    <source>
        <dbReference type="Proteomes" id="UP001177140"/>
    </source>
</evidence>
<dbReference type="GO" id="GO:0046872">
    <property type="term" value="F:metal ion binding"/>
    <property type="evidence" value="ECO:0007669"/>
    <property type="project" value="UniProtKB-KW"/>
</dbReference>
<evidence type="ECO:0000256" key="2">
    <source>
        <dbReference type="ARBA" id="ARBA00010981"/>
    </source>
</evidence>
<evidence type="ECO:0000256" key="7">
    <source>
        <dbReference type="ARBA" id="ARBA00022833"/>
    </source>
</evidence>
<dbReference type="GO" id="GO:0070536">
    <property type="term" value="P:protein K63-linked deubiquitination"/>
    <property type="evidence" value="ECO:0007669"/>
    <property type="project" value="InterPro"/>
</dbReference>
<dbReference type="PANTHER" id="PTHR12947">
    <property type="entry name" value="AMSH-LIKE PROTEASE"/>
    <property type="match status" value="1"/>
</dbReference>
<dbReference type="SUPFAM" id="SSF102712">
    <property type="entry name" value="JAB1/MPN domain"/>
    <property type="match status" value="1"/>
</dbReference>
<keyword evidence="8" id="KW-0482">Metalloprotease</keyword>
<evidence type="ECO:0000259" key="9">
    <source>
        <dbReference type="PROSITE" id="PS50249"/>
    </source>
</evidence>
<dbReference type="Proteomes" id="UP001177140">
    <property type="component" value="Unassembled WGS sequence"/>
</dbReference>
<dbReference type="SMART" id="SM00232">
    <property type="entry name" value="JAB_MPN"/>
    <property type="match status" value="1"/>
</dbReference>
<evidence type="ECO:0000256" key="8">
    <source>
        <dbReference type="ARBA" id="ARBA00023049"/>
    </source>
</evidence>
<dbReference type="GO" id="GO:0006508">
    <property type="term" value="P:proteolysis"/>
    <property type="evidence" value="ECO:0007669"/>
    <property type="project" value="UniProtKB-KW"/>
</dbReference>
<proteinExistence type="inferred from homology"/>
<dbReference type="GO" id="GO:0140492">
    <property type="term" value="F:metal-dependent deubiquitinase activity"/>
    <property type="evidence" value="ECO:0007669"/>
    <property type="project" value="InterPro"/>
</dbReference>